<proteinExistence type="predicted"/>
<gene>
    <name evidence="2" type="ORF">RB2654_23513</name>
</gene>
<dbReference type="STRING" id="314271.RB2654_23513"/>
<dbReference type="AlphaFoldDB" id="A3VK78"/>
<sequence length="62" mass="6950">MDDTHGEGPKAESTDARLGTQDALRRLLQPRQDGRFVSLDAGRAQTQRMLNRKRAELMGRGL</sequence>
<reference evidence="2 3" key="1">
    <citation type="journal article" date="2010" name="J. Bacteriol.">
        <title>Genome sequences of Pelagibaca bermudensis HTCC2601T and Maritimibacter alkaliphilus HTCC2654T, the type strains of two marine Roseobacter genera.</title>
        <authorList>
            <person name="Thrash J.C."/>
            <person name="Cho J.C."/>
            <person name="Ferriera S."/>
            <person name="Johnson J."/>
            <person name="Vergin K.L."/>
            <person name="Giovannoni S.J."/>
        </authorList>
    </citation>
    <scope>NUCLEOTIDE SEQUENCE [LARGE SCALE GENOMIC DNA]</scope>
    <source>
        <strain evidence="2 3">HTCC2654</strain>
    </source>
</reference>
<evidence type="ECO:0000256" key="1">
    <source>
        <dbReference type="SAM" id="MobiDB-lite"/>
    </source>
</evidence>
<dbReference type="RefSeq" id="WP_008327626.1">
    <property type="nucleotide sequence ID" value="NZ_AAMT01000016.1"/>
</dbReference>
<dbReference type="EMBL" id="AAMT01000016">
    <property type="protein sequence ID" value="EAQ11383.1"/>
    <property type="molecule type" value="Genomic_DNA"/>
</dbReference>
<keyword evidence="3" id="KW-1185">Reference proteome</keyword>
<evidence type="ECO:0000313" key="3">
    <source>
        <dbReference type="Proteomes" id="UP000002931"/>
    </source>
</evidence>
<feature type="region of interest" description="Disordered" evidence="1">
    <location>
        <begin position="1"/>
        <end position="21"/>
    </location>
</feature>
<name>A3VK78_9RHOB</name>
<dbReference type="HOGENOM" id="CLU_2898933_0_0_5"/>
<evidence type="ECO:0000313" key="2">
    <source>
        <dbReference type="EMBL" id="EAQ11383.1"/>
    </source>
</evidence>
<feature type="compositionally biased region" description="Basic and acidic residues" evidence="1">
    <location>
        <begin position="1"/>
        <end position="15"/>
    </location>
</feature>
<organism evidence="2 3">
    <name type="scientific">Maritimibacter alkaliphilus HTCC2654</name>
    <dbReference type="NCBI Taxonomy" id="314271"/>
    <lineage>
        <taxon>Bacteria</taxon>
        <taxon>Pseudomonadati</taxon>
        <taxon>Pseudomonadota</taxon>
        <taxon>Alphaproteobacteria</taxon>
        <taxon>Rhodobacterales</taxon>
        <taxon>Roseobacteraceae</taxon>
        <taxon>Maritimibacter</taxon>
    </lineage>
</organism>
<dbReference type="Proteomes" id="UP000002931">
    <property type="component" value="Unassembled WGS sequence"/>
</dbReference>
<accession>A3VK78</accession>
<comment type="caution">
    <text evidence="2">The sequence shown here is derived from an EMBL/GenBank/DDBJ whole genome shotgun (WGS) entry which is preliminary data.</text>
</comment>
<protein>
    <submittedName>
        <fullName evidence="2">Uncharacterized protein</fullName>
    </submittedName>
</protein>